<protein>
    <submittedName>
        <fullName evidence="2">Uncharacterized protein</fullName>
    </submittedName>
</protein>
<keyword evidence="1" id="KW-0732">Signal</keyword>
<feature type="signal peptide" evidence="1">
    <location>
        <begin position="1"/>
        <end position="25"/>
    </location>
</feature>
<dbReference type="EMBL" id="JABTTY010000001">
    <property type="protein sequence ID" value="MBE7525114.1"/>
    <property type="molecule type" value="Genomic_DNA"/>
</dbReference>
<comment type="caution">
    <text evidence="2">The sequence shown here is derived from an EMBL/GenBank/DDBJ whole genome shotgun (WGS) entry which is preliminary data.</text>
</comment>
<proteinExistence type="predicted"/>
<accession>A0A928Y6H1</accession>
<name>A0A928Y6H1_UNCKA</name>
<dbReference type="AlphaFoldDB" id="A0A928Y6H1"/>
<evidence type="ECO:0000313" key="3">
    <source>
        <dbReference type="Proteomes" id="UP000710385"/>
    </source>
</evidence>
<sequence>MKTFLTHLTIAILAVSLWTPGMAQAATGSWQWQDISGQLTTRTNRPIWAMAYANGNWFYTDGQDLNHGGQVYRFDGQTQVNITNDVRNAGMNRIDDIVSDHSNTVLFLQDVVRYDNQLKVVSYQNGTYSNRTSQFQNALGIDEGVSTISGWNGTWYFFSTKARLFRWDSNSGTPARVSLPVTPAIPTTGGMKYTPGSNNHPFMVVPVRDSNWLVSVVIKKGTYGDPEATTLYRFNGTTFTAIQSNVPIIGNMYSNGQDALFMNVNQIHAGLLTGTLMAYENSSIRTVSLDGSIDSAIKNAGWNDFCPADWDGTSWMIPCSKRVYRLQNGIISDLGETRDYFVTAAGDNAGHFLLGGAVSEMGNPDPTNPLTAKLVLVTESGAAAFNPVVTTNTDTNTNTSANTDTGTGINRWTWLDPNVTSIKKDGNVTFYVGAQDDDGIKNIEILVNGAVKRACDLGSAKGNQQCAYTVYSNDYARGTDIFVNAKVTDAKDNETWTTSTTLQNEANTASPGNQVSDAGTGISQWTWLEPNQTTLKNNEKIAFRAGAQDTDGIKTIDVYVNGAIRRSCVYGAALGNQECAYDLWASDYPLNTDIFVNAKVTDGLGKSVWTQGYTIRRDGGNTNVDGMTVSGISAWSWFENTADLKKGQNVIFRSQAWAEQGLKSMEVFVNGQSKHSCNFSTASGNQDCNYTVAANDYAAGSTVSAYVKATDKNGKTMTGDTKKINIIATDGNASGSTSNTGDTHSPTAWHWLDPQKTSITTNETVRYWAEAWDNTGIKSMTHYVNGKPEYTCNYWPGTGNQKCWIEIAGRAHPAGSTFFVNTLVKDFAGNETWTHGETITITQGTIQTAANPEPTQTSISAPTPAFETWFYLSGPAAVMSGTKTTYVAAAWAEKGIRRITMYVNGKAQYPCTYWPGTGNQECRFDIIGSNYPSGTSVSINALVTDFANQDKWTELATIPVN</sequence>
<dbReference type="Proteomes" id="UP000710385">
    <property type="component" value="Unassembled WGS sequence"/>
</dbReference>
<evidence type="ECO:0000256" key="1">
    <source>
        <dbReference type="SAM" id="SignalP"/>
    </source>
</evidence>
<evidence type="ECO:0000313" key="2">
    <source>
        <dbReference type="EMBL" id="MBE7525114.1"/>
    </source>
</evidence>
<organism evidence="2 3">
    <name type="scientific">candidate division WWE3 bacterium</name>
    <dbReference type="NCBI Taxonomy" id="2053526"/>
    <lineage>
        <taxon>Bacteria</taxon>
        <taxon>Katanobacteria</taxon>
    </lineage>
</organism>
<gene>
    <name evidence="2" type="ORF">HS096_01840</name>
</gene>
<feature type="chain" id="PRO_5037919964" evidence="1">
    <location>
        <begin position="26"/>
        <end position="961"/>
    </location>
</feature>
<reference evidence="2" key="1">
    <citation type="submission" date="2020-05" db="EMBL/GenBank/DDBJ databases">
        <title>High-Quality Genomes of Partial-Nitritation/Anammox System by Hierarchical Clustering Based Hybrid Assembly.</title>
        <authorList>
            <person name="Liu L."/>
            <person name="Wang Y."/>
            <person name="Che Y."/>
            <person name="Chen Y."/>
            <person name="Xia Y."/>
            <person name="Luo R."/>
            <person name="Cheng S.H."/>
            <person name="Zheng C."/>
            <person name="Zhang T."/>
        </authorList>
    </citation>
    <scope>NUCLEOTIDE SEQUENCE</scope>
    <source>
        <strain evidence="2">H1_PAT1</strain>
    </source>
</reference>